<feature type="binding site" evidence="4">
    <location>
        <position position="584"/>
    </location>
    <ligand>
        <name>ATP</name>
        <dbReference type="ChEBI" id="CHEBI:30616"/>
    </ligand>
</feature>
<dbReference type="PROSITE" id="PS00107">
    <property type="entry name" value="PROTEIN_KINASE_ATP"/>
    <property type="match status" value="1"/>
</dbReference>
<evidence type="ECO:0000256" key="3">
    <source>
        <dbReference type="ARBA" id="ARBA00022840"/>
    </source>
</evidence>
<dbReference type="GO" id="GO:0007166">
    <property type="term" value="P:cell surface receptor signaling pathway"/>
    <property type="evidence" value="ECO:0007669"/>
    <property type="project" value="InterPro"/>
</dbReference>
<dbReference type="Gene3D" id="3.30.200.20">
    <property type="entry name" value="Phosphorylase Kinase, domain 1"/>
    <property type="match status" value="1"/>
</dbReference>
<dbReference type="InterPro" id="IPR011009">
    <property type="entry name" value="Kinase-like_dom_sf"/>
</dbReference>
<dbReference type="Gene3D" id="1.10.510.10">
    <property type="entry name" value="Transferase(Phosphotransferase) domain 1"/>
    <property type="match status" value="1"/>
</dbReference>
<evidence type="ECO:0000259" key="6">
    <source>
        <dbReference type="PROSITE" id="PS50011"/>
    </source>
</evidence>
<keyword evidence="2 4" id="KW-0547">Nucleotide-binding</keyword>
<reference evidence="7 8" key="1">
    <citation type="submission" date="2014-04" db="EMBL/GenBank/DDBJ databases">
        <authorList>
            <consortium name="DOE Joint Genome Institute"/>
            <person name="Kuo A."/>
            <person name="Gay G."/>
            <person name="Dore J."/>
            <person name="Kohler A."/>
            <person name="Nagy L.G."/>
            <person name="Floudas D."/>
            <person name="Copeland A."/>
            <person name="Barry K.W."/>
            <person name="Cichocki N."/>
            <person name="Veneault-Fourrey C."/>
            <person name="LaButti K."/>
            <person name="Lindquist E.A."/>
            <person name="Lipzen A."/>
            <person name="Lundell T."/>
            <person name="Morin E."/>
            <person name="Murat C."/>
            <person name="Sun H."/>
            <person name="Tunlid A."/>
            <person name="Henrissat B."/>
            <person name="Grigoriev I.V."/>
            <person name="Hibbett D.S."/>
            <person name="Martin F."/>
            <person name="Nordberg H.P."/>
            <person name="Cantor M.N."/>
            <person name="Hua S.X."/>
        </authorList>
    </citation>
    <scope>NUCLEOTIDE SEQUENCE [LARGE SCALE GENOMIC DNA]</scope>
    <source>
        <strain evidence="8">h7</strain>
    </source>
</reference>
<feature type="compositionally biased region" description="Polar residues" evidence="5">
    <location>
        <begin position="1"/>
        <end position="17"/>
    </location>
</feature>
<evidence type="ECO:0000313" key="7">
    <source>
        <dbReference type="EMBL" id="KIM37733.1"/>
    </source>
</evidence>
<dbReference type="InterPro" id="IPR036537">
    <property type="entry name" value="Adaptor_Cbl_N_dom_sf"/>
</dbReference>
<evidence type="ECO:0000256" key="1">
    <source>
        <dbReference type="ARBA" id="ARBA00022527"/>
    </source>
</evidence>
<proteinExistence type="predicted"/>
<keyword evidence="1" id="KW-0723">Serine/threonine-protein kinase</keyword>
<evidence type="ECO:0000256" key="5">
    <source>
        <dbReference type="SAM" id="MobiDB-lite"/>
    </source>
</evidence>
<dbReference type="HOGENOM" id="CLU_001450_0_0_1"/>
<evidence type="ECO:0000256" key="4">
    <source>
        <dbReference type="PROSITE-ProRule" id="PRU10141"/>
    </source>
</evidence>
<gene>
    <name evidence="7" type="ORF">M413DRAFT_448250</name>
</gene>
<dbReference type="PANTHER" id="PTHR44329">
    <property type="entry name" value="SERINE/THREONINE-PROTEIN KINASE TNNI3K-RELATED"/>
    <property type="match status" value="1"/>
</dbReference>
<accession>A0A0C2XIU7</accession>
<dbReference type="CDD" id="cd21037">
    <property type="entry name" value="MLKL_NTD"/>
    <property type="match status" value="1"/>
</dbReference>
<feature type="region of interest" description="Disordered" evidence="5">
    <location>
        <begin position="888"/>
        <end position="913"/>
    </location>
</feature>
<feature type="compositionally biased region" description="Low complexity" evidence="5">
    <location>
        <begin position="18"/>
        <end position="47"/>
    </location>
</feature>
<dbReference type="GO" id="GO:0005524">
    <property type="term" value="F:ATP binding"/>
    <property type="evidence" value="ECO:0007669"/>
    <property type="project" value="UniProtKB-UniRule"/>
</dbReference>
<feature type="compositionally biased region" description="Basic and acidic residues" evidence="5">
    <location>
        <begin position="75"/>
        <end position="92"/>
    </location>
</feature>
<feature type="region of interest" description="Disordered" evidence="5">
    <location>
        <begin position="687"/>
        <end position="713"/>
    </location>
</feature>
<reference evidence="8" key="2">
    <citation type="submission" date="2015-01" db="EMBL/GenBank/DDBJ databases">
        <title>Evolutionary Origins and Diversification of the Mycorrhizal Mutualists.</title>
        <authorList>
            <consortium name="DOE Joint Genome Institute"/>
            <consortium name="Mycorrhizal Genomics Consortium"/>
            <person name="Kohler A."/>
            <person name="Kuo A."/>
            <person name="Nagy L.G."/>
            <person name="Floudas D."/>
            <person name="Copeland A."/>
            <person name="Barry K.W."/>
            <person name="Cichocki N."/>
            <person name="Veneault-Fourrey C."/>
            <person name="LaButti K."/>
            <person name="Lindquist E.A."/>
            <person name="Lipzen A."/>
            <person name="Lundell T."/>
            <person name="Morin E."/>
            <person name="Murat C."/>
            <person name="Riley R."/>
            <person name="Ohm R."/>
            <person name="Sun H."/>
            <person name="Tunlid A."/>
            <person name="Henrissat B."/>
            <person name="Grigoriev I.V."/>
            <person name="Hibbett D.S."/>
            <person name="Martin F."/>
        </authorList>
    </citation>
    <scope>NUCLEOTIDE SEQUENCE [LARGE SCALE GENOMIC DNA]</scope>
    <source>
        <strain evidence="8">h7</strain>
    </source>
</reference>
<dbReference type="Gene3D" id="1.20.930.20">
    <property type="entry name" value="Adaptor protein Cbl, N-terminal domain"/>
    <property type="match status" value="1"/>
</dbReference>
<protein>
    <recommendedName>
        <fullName evidence="6">Protein kinase domain-containing protein</fullName>
    </recommendedName>
</protein>
<feature type="region of interest" description="Disordered" evidence="5">
    <location>
        <begin position="498"/>
        <end position="520"/>
    </location>
</feature>
<sequence length="1286" mass="142181">MSSPNATPIARTSSLPESSVSGSAPRVSSPLNPSSTPTGSTTPIPSSNQIYSPPPHGHTSSSSLPEDFGEGLRSTFRDRSRSPVRGSRDQIVERLPVQGSTAKVDMASSWYGDKHVPRPWQDLPKRKKTVPHEQTLALDETRKRVAQAIASSLGTVADVAHEALYIGVELLDLAPIPGLAPAAKTLLNIWDAVEAVDMHRLSCLRLTERCADILLSVREEIYEAGDEVGYELAAPISKLEESFIHVYRFMVKQTNRPWLKRYLKRDEILRDIAGCDSTLRDALGLFGISIQIRILKQVQQNERRREQETQALLRAILNGGQFPPKSEFKMILGNDSQVSSPEPSPYVLTTEFSSERVTEFVTTNNALGLTEAGSISPNSEHLAPSQILPALETIHTVQNSLDAARDMSDLRQLMRNALQTSSDAEMLEVLQIGRPEMPDAIKTLQRALERLAEGDGEVAEPLPGHGIVTGKVVQKLTVNEVEGSGRTVKHTETMDTVISVDSSSSSGASHSGSSSDSKRKDTLDLEFIETGIDCLRRMSRGGQDITVPSWTITRYEVDRDEKIGIGFFSDVFRGTWRGRTVAIKVLAESTPRTLFMHEIGIWKTLHHPNVLPLYGASSTTGDPPWFFVSPYMKNGSLVEYLKRVEHEDRPAGLGVGVGANHVLPSMPLRSPGGRSITLPSPWSGVSMLAPNAPAENSPPGSRRRTPPRDSSNEVPREWDLFRFMHEIAKGMEYLHEKGVLHGDLKASNVLVSDHRYRCVIADFGLSEMKSEAYRISGTPPPHGTLRWQSPEIMTGQMQLTPEVDIWAFSICCVEVLTMGRMPWPLMDDTSVRHFVLKENSRPVLPRYSRFNTPGLQEILRACWQTEPSKRPSFKRIARDLKLLRKSSGQDTLDSPYLPTIEDLPEPVGSPSPDMRPTELPQFLQGAGGVPPTDILVGSLNSYHTAHEIPVSEGPGSPHQESTVATATIKMPEPVIYTPGPSSRSSSVFIPSGRSSGEHNVYIISDDGYDSPPPIDERIAEMKNERRYRLLLTHAFHPSLTLPLWDPSPVELGAVGYLSKPSGRFITLFNANNPRGSDHPGIRSLPSILGYGQATEGVQRLPKKTVTQLAIDMIVGSLTFRNSSSENIAKRLPFDLKAGHKAAYLYTDTTEYRYFETLDAAKKWFQSNVDAIMNVYSYRHHIQKEDLFLVIGTLRTPNYALLVSHSHPEGRAVFNVYSNPKAGRPWGMFTMDDAAPRTSGPSYDLEEPSEQVPHISASKVSYHGGPWEAVLLARLRFKPDVLEPTSK</sequence>
<dbReference type="EMBL" id="KN831795">
    <property type="protein sequence ID" value="KIM37733.1"/>
    <property type="molecule type" value="Genomic_DNA"/>
</dbReference>
<dbReference type="InterPro" id="IPR059179">
    <property type="entry name" value="MLKL-like_MCAfunc"/>
</dbReference>
<feature type="compositionally biased region" description="Low complexity" evidence="5">
    <location>
        <begin position="499"/>
        <end position="515"/>
    </location>
</feature>
<dbReference type="STRING" id="686832.A0A0C2XIU7"/>
<keyword evidence="3 4" id="KW-0067">ATP-binding</keyword>
<dbReference type="SUPFAM" id="SSF56112">
    <property type="entry name" value="Protein kinase-like (PK-like)"/>
    <property type="match status" value="1"/>
</dbReference>
<dbReference type="Pfam" id="PF07714">
    <property type="entry name" value="PK_Tyr_Ser-Thr"/>
    <property type="match status" value="1"/>
</dbReference>
<dbReference type="SMART" id="SM00220">
    <property type="entry name" value="S_TKc"/>
    <property type="match status" value="1"/>
</dbReference>
<dbReference type="GO" id="GO:0004674">
    <property type="term" value="F:protein serine/threonine kinase activity"/>
    <property type="evidence" value="ECO:0007669"/>
    <property type="project" value="UniProtKB-KW"/>
</dbReference>
<keyword evidence="1" id="KW-0418">Kinase</keyword>
<dbReference type="InterPro" id="IPR008271">
    <property type="entry name" value="Ser/Thr_kinase_AS"/>
</dbReference>
<dbReference type="InterPro" id="IPR017441">
    <property type="entry name" value="Protein_kinase_ATP_BS"/>
</dbReference>
<dbReference type="InterPro" id="IPR051681">
    <property type="entry name" value="Ser/Thr_Kinases-Pseudokinases"/>
</dbReference>
<evidence type="ECO:0000313" key="8">
    <source>
        <dbReference type="Proteomes" id="UP000053424"/>
    </source>
</evidence>
<name>A0A0C2XIU7_HEBCY</name>
<feature type="domain" description="Protein kinase" evidence="6">
    <location>
        <begin position="557"/>
        <end position="897"/>
    </location>
</feature>
<dbReference type="Proteomes" id="UP000053424">
    <property type="component" value="Unassembled WGS sequence"/>
</dbReference>
<keyword evidence="8" id="KW-1185">Reference proteome</keyword>
<keyword evidence="1" id="KW-0808">Transferase</keyword>
<dbReference type="InterPro" id="IPR000719">
    <property type="entry name" value="Prot_kinase_dom"/>
</dbReference>
<organism evidence="7 8">
    <name type="scientific">Hebeloma cylindrosporum</name>
    <dbReference type="NCBI Taxonomy" id="76867"/>
    <lineage>
        <taxon>Eukaryota</taxon>
        <taxon>Fungi</taxon>
        <taxon>Dikarya</taxon>
        <taxon>Basidiomycota</taxon>
        <taxon>Agaricomycotina</taxon>
        <taxon>Agaricomycetes</taxon>
        <taxon>Agaricomycetidae</taxon>
        <taxon>Agaricales</taxon>
        <taxon>Agaricineae</taxon>
        <taxon>Hymenogastraceae</taxon>
        <taxon>Hebeloma</taxon>
    </lineage>
</organism>
<evidence type="ECO:0000256" key="2">
    <source>
        <dbReference type="ARBA" id="ARBA00022741"/>
    </source>
</evidence>
<dbReference type="OrthoDB" id="1668230at2759"/>
<feature type="region of interest" description="Disordered" evidence="5">
    <location>
        <begin position="1"/>
        <end position="92"/>
    </location>
</feature>
<dbReference type="PROSITE" id="PS00108">
    <property type="entry name" value="PROTEIN_KINASE_ST"/>
    <property type="match status" value="1"/>
</dbReference>
<dbReference type="InterPro" id="IPR001245">
    <property type="entry name" value="Ser-Thr/Tyr_kinase_cat_dom"/>
</dbReference>
<dbReference type="PROSITE" id="PS50011">
    <property type="entry name" value="PROTEIN_KINASE_DOM"/>
    <property type="match status" value="1"/>
</dbReference>